<evidence type="ECO:0000256" key="5">
    <source>
        <dbReference type="SAM" id="SignalP"/>
    </source>
</evidence>
<dbReference type="EMBL" id="LSRX01000066">
    <property type="protein sequence ID" value="OLQ11058.1"/>
    <property type="molecule type" value="Genomic_DNA"/>
</dbReference>
<feature type="transmembrane region" description="Helical" evidence="4">
    <location>
        <begin position="1290"/>
        <end position="1309"/>
    </location>
</feature>
<feature type="signal peptide" evidence="5">
    <location>
        <begin position="1"/>
        <end position="19"/>
    </location>
</feature>
<dbReference type="GO" id="GO:0003729">
    <property type="term" value="F:mRNA binding"/>
    <property type="evidence" value="ECO:0007669"/>
    <property type="project" value="TreeGrafter"/>
</dbReference>
<reference evidence="7 8" key="1">
    <citation type="submission" date="2016-02" db="EMBL/GenBank/DDBJ databases">
        <title>Genome analysis of coral dinoflagellate symbionts highlights evolutionary adaptations to a symbiotic lifestyle.</title>
        <authorList>
            <person name="Aranda M."/>
            <person name="Li Y."/>
            <person name="Liew Y.J."/>
            <person name="Baumgarten S."/>
            <person name="Simakov O."/>
            <person name="Wilson M."/>
            <person name="Piel J."/>
            <person name="Ashoor H."/>
            <person name="Bougouffa S."/>
            <person name="Bajic V.B."/>
            <person name="Ryu T."/>
            <person name="Ravasi T."/>
            <person name="Bayer T."/>
            <person name="Micklem G."/>
            <person name="Kim H."/>
            <person name="Bhak J."/>
            <person name="Lajeunesse T.C."/>
            <person name="Voolstra C.R."/>
        </authorList>
    </citation>
    <scope>NUCLEOTIDE SEQUENCE [LARGE SCALE GENOMIC DNA]</scope>
    <source>
        <strain evidence="7 8">CCMP2467</strain>
    </source>
</reference>
<feature type="transmembrane region" description="Helical" evidence="4">
    <location>
        <begin position="1082"/>
        <end position="1098"/>
    </location>
</feature>
<dbReference type="Gene3D" id="3.30.70.330">
    <property type="match status" value="2"/>
</dbReference>
<evidence type="ECO:0000256" key="4">
    <source>
        <dbReference type="SAM" id="Phobius"/>
    </source>
</evidence>
<dbReference type="InterPro" id="IPR000504">
    <property type="entry name" value="RRM_dom"/>
</dbReference>
<evidence type="ECO:0000256" key="2">
    <source>
        <dbReference type="PROSITE-ProRule" id="PRU00176"/>
    </source>
</evidence>
<evidence type="ECO:0000313" key="7">
    <source>
        <dbReference type="EMBL" id="OLQ11058.1"/>
    </source>
</evidence>
<gene>
    <name evidence="7" type="primary">pmpB</name>
    <name evidence="7" type="ORF">AK812_SmicGene5156</name>
</gene>
<name>A0A1Q9EUG1_SYMMI</name>
<feature type="domain" description="RRM" evidence="6">
    <location>
        <begin position="1669"/>
        <end position="1755"/>
    </location>
</feature>
<keyword evidence="1 2" id="KW-0694">RNA-binding</keyword>
<feature type="compositionally biased region" description="Basic and acidic residues" evidence="3">
    <location>
        <begin position="1494"/>
        <end position="1505"/>
    </location>
</feature>
<feature type="transmembrane region" description="Helical" evidence="4">
    <location>
        <begin position="1259"/>
        <end position="1278"/>
    </location>
</feature>
<feature type="compositionally biased region" description="Basic and acidic residues" evidence="3">
    <location>
        <begin position="1561"/>
        <end position="1575"/>
    </location>
</feature>
<dbReference type="InterPro" id="IPR012677">
    <property type="entry name" value="Nucleotide-bd_a/b_plait_sf"/>
</dbReference>
<evidence type="ECO:0000256" key="3">
    <source>
        <dbReference type="SAM" id="MobiDB-lite"/>
    </source>
</evidence>
<keyword evidence="4" id="KW-0472">Membrane</keyword>
<dbReference type="InterPro" id="IPR035979">
    <property type="entry name" value="RBD_domain_sf"/>
</dbReference>
<comment type="caution">
    <text evidence="7">The sequence shown here is derived from an EMBL/GenBank/DDBJ whole genome shotgun (WGS) entry which is preliminary data.</text>
</comment>
<dbReference type="CDD" id="cd00590">
    <property type="entry name" value="RRM_SF"/>
    <property type="match status" value="1"/>
</dbReference>
<proteinExistence type="predicted"/>
<dbReference type="PANTHER" id="PTHR48025:SF1">
    <property type="entry name" value="RRM DOMAIN-CONTAINING PROTEIN"/>
    <property type="match status" value="1"/>
</dbReference>
<dbReference type="SMART" id="SM00360">
    <property type="entry name" value="RRM"/>
    <property type="match status" value="2"/>
</dbReference>
<accession>A0A1Q9EUG1</accession>
<evidence type="ECO:0000259" key="6">
    <source>
        <dbReference type="PROSITE" id="PS50102"/>
    </source>
</evidence>
<keyword evidence="4" id="KW-1133">Transmembrane helix</keyword>
<dbReference type="PANTHER" id="PTHR48025">
    <property type="entry name" value="OS02G0815200 PROTEIN"/>
    <property type="match status" value="1"/>
</dbReference>
<feature type="transmembrane region" description="Helical" evidence="4">
    <location>
        <begin position="1153"/>
        <end position="1173"/>
    </location>
</feature>
<feature type="region of interest" description="Disordered" evidence="3">
    <location>
        <begin position="48"/>
        <end position="70"/>
    </location>
</feature>
<dbReference type="InterPro" id="IPR050502">
    <property type="entry name" value="Euk_RNA-bind_prot"/>
</dbReference>
<dbReference type="OrthoDB" id="3800936at2759"/>
<dbReference type="PROSITE" id="PS50102">
    <property type="entry name" value="RRM"/>
    <property type="match status" value="2"/>
</dbReference>
<feature type="compositionally biased region" description="Basic and acidic residues" evidence="3">
    <location>
        <begin position="1594"/>
        <end position="1607"/>
    </location>
</feature>
<protein>
    <submittedName>
        <fullName evidence="7">Putative outer membrane protein PmpB</fullName>
    </submittedName>
</protein>
<feature type="compositionally biased region" description="Polar residues" evidence="3">
    <location>
        <begin position="51"/>
        <end position="60"/>
    </location>
</feature>
<feature type="region of interest" description="Disordered" evidence="3">
    <location>
        <begin position="1478"/>
        <end position="1661"/>
    </location>
</feature>
<organism evidence="7 8">
    <name type="scientific">Symbiodinium microadriaticum</name>
    <name type="common">Dinoflagellate</name>
    <name type="synonym">Zooxanthella microadriatica</name>
    <dbReference type="NCBI Taxonomy" id="2951"/>
    <lineage>
        <taxon>Eukaryota</taxon>
        <taxon>Sar</taxon>
        <taxon>Alveolata</taxon>
        <taxon>Dinophyceae</taxon>
        <taxon>Suessiales</taxon>
        <taxon>Symbiodiniaceae</taxon>
        <taxon>Symbiodinium</taxon>
    </lineage>
</organism>
<keyword evidence="4" id="KW-0812">Transmembrane</keyword>
<feature type="transmembrane region" description="Helical" evidence="4">
    <location>
        <begin position="1038"/>
        <end position="1061"/>
    </location>
</feature>
<feature type="transmembrane region" description="Helical" evidence="4">
    <location>
        <begin position="1211"/>
        <end position="1239"/>
    </location>
</feature>
<dbReference type="Proteomes" id="UP000186817">
    <property type="component" value="Unassembled WGS sequence"/>
</dbReference>
<feature type="compositionally biased region" description="Basic and acidic residues" evidence="3">
    <location>
        <begin position="1633"/>
        <end position="1656"/>
    </location>
</feature>
<feature type="transmembrane region" description="Helical" evidence="4">
    <location>
        <begin position="1006"/>
        <end position="1026"/>
    </location>
</feature>
<evidence type="ECO:0000313" key="8">
    <source>
        <dbReference type="Proteomes" id="UP000186817"/>
    </source>
</evidence>
<evidence type="ECO:0000256" key="1">
    <source>
        <dbReference type="ARBA" id="ARBA00022884"/>
    </source>
</evidence>
<dbReference type="PROSITE" id="PS51257">
    <property type="entry name" value="PROKAR_LIPOPROTEIN"/>
    <property type="match status" value="1"/>
</dbReference>
<feature type="domain" description="RRM" evidence="6">
    <location>
        <begin position="1414"/>
        <end position="1483"/>
    </location>
</feature>
<keyword evidence="5" id="KW-0732">Signal</keyword>
<feature type="chain" id="PRO_5010326894" evidence="5">
    <location>
        <begin position="20"/>
        <end position="2645"/>
    </location>
</feature>
<dbReference type="Pfam" id="PF00076">
    <property type="entry name" value="RRM_1"/>
    <property type="match status" value="2"/>
</dbReference>
<keyword evidence="8" id="KW-1185">Reference proteome</keyword>
<sequence length="2645" mass="284257">MAPSTRAVVLVGLALACRAVRPSRDGWQHQEEPELFVSKMPSVAAEAESLAGQQAAQTTPGVKERPHMGSREVETSVMTISGLSSSEDAVFTPVAGPDANESPPCGILPTSGEATLVNLSAHFDSSCTWHGDLGLKVLLKSPLVFEANLLLKGDVHIIAAAEMDGPCITVHGDLLIKGHASFSGCVNKATQSRGGAIRTNGNMTVSGGSTLQLDNCQSRFGGGAWVGGSFHQQSESSVVCASCRARKNGGCLRVLENFSQSFNASFHAANCSTSNNGGGVCVGSFQQEAYSTTHLLSCWAKKFGGGLRVSSTFTQSSHSVLHVKNCSANIGGGASVEGGFYQKAHGSARFSSCSARKSGGGLRAGNVYQDLKSSFHAENCAATLEGGGLYVEKNFTQISHASLHADSCSARDGGGVFVGISYDQEAHSTARFTNCRARYAGGGLHAAFYTQGLNTVLVAENCRATMGGGILVTGRFHQKERSFASFRAEKRGGGLDVEDDIVQGIDSWLHADQCAATHGGGVFIGGSLNQTEHSLARFTSCSAKESGGGAWSADIHQGDHSSAILENCSAKEGGGIFVNTSLHQQGHSSSRFTSCNAEVIGGGLRVRGDLIQNTSSQLHAEDCFAKAGGGFYVTNFFQEKDSQAEFVNCTAVRNGGGMLADATFAQGAGGHTRFERCTALQQAGGGLSARALFSNGSIQFRSCSAEAGGGLHVQEDGKLHCGVSLLFQDCTAKSFGGGILSEAGEQQAIANLSFERCRARTASVLMMTSSIADLQLKQLFMTDNTGNDGVDISAAGSIAIESAHFHAQSGGVQIETAESLHLDDVLDCTNVSRCRFRAKTAHVAGFRCPVGTGTGTGLNSFDQGCLVCAEGYTQVLFGSSEPCLHCPDKARQCFASHFEMESGTMVEHTNVSRSFHCPNEAACPGGQLPAGTPMCAEGYNGPGCVACTTGHAKADSSVLSCTRCSDERLVQALQWILFLSQRVLLFGLTATSAGAKSAGDLKESSIYLNQLMAFATISTMVFTAVMQTNTAKDLKSNAITFLFGAAMVVADTGSGQGSLGFASSQCLLSYIGFQQTLGSSHVLDVTVAAVLVVILSLVKDPRLALVAGLNCFLPSIVADFGKYMVCYRLEPDDGSGLERLHCPFLPEGSKGAGFVQVCAGLILFLTLALLAWVRLSMSKEVPPPSHVVFLTSKYKQMYALFETERLVRKMLLTFIGAMLPIASAPALQMGCLGGVVFSSLMLYGVAQPYHTPAWNRSEIALLATATYMIFMVSSLLANEFHWGHSVATQQFIIVSTLILGGVVSSYMSFRVFRELIVEQTRAVTQVGTNSQSVHALTSLARLQPRFALKPREEGGAVVLREKKAPEQRRRVFTGPAEDVEEEEVKPLLVKRLSSSAPPPPPPFDENGEEAARRHCVFFHNAPKRVSEGVLKRVFERAGSVKRLRIFREDGKSQGMGLCEFVSPEGALAAAHILDGERIDPSELTPIAEPPRTAPRNEGRRNEQRNSRHALAQRRGPDKRARTGSSPGARQAKTEQTSELKPLGVLMSPPPPPPQPVLKSRTARETQVKAEVEDAKVLAPSEAADGRISFYSPKQKSEQSETECKAEDSDSVSHCTDARAEPAPELSSEESCEVETKQEAPAKDLDEEMKPVEEPAKPEVFSEPEAEESSCVYFHNVPFEVNEEDLLPLFERAGPVKALRLFTLKDGRSRGQGLCQFERAGVAEKAVRILAGCFLANPSNDSEKDSRELHVKIHKGNTKILDNARAVGQLGLGAMMGSAGSPATPPPSITLPAVPPPSPVPASAPASRRRCCSLGLYRCPGFLFVGVSFNTLSANLRTAVKPPVVQPGVAKGKMLAPLDEVLGNYLRDRTGGTAESREVDKVAGLESVVDKVEMIQAFGRGRLCKMVQDPLGSGAACKKGLDCKDPMYAICCTDVCELHVAASCSDYSPACQARVAACEMASFMADDGFLLAQPALFVAPKTYGENQIFGVRSMGGYSTIVWKLLQDLTSLCYQLEWLRNDSFLLAKLSNYTGCQNIDESCPNSQGSFETWPAGAEALHGSTKALISGGEQMARQVMKSIGGFSGGVEGIVLTTFLNIALSAASGPPTNPCTYAATADWGKCVYGQIAKYVEQYVTSYVAKEFQHYTNKVAKTRLAVWHLKLNDINNSVAIDTREPGQNTTSNWLADFKDPVEELRFDMDGEWLRFLLTPVLPQFLNLHLTVESLALKAKQLRDAASIQKLARDSLCHAKMVLKRAANLTQRRVASLQGLMVHRKHHLEWVTHSTLHSHVIITHRKQWINPTLPVLQSLHPSLPVYTAATVATEYPIPFLGDKAQCAPWETTSPGGAAATSWFCHRAKVLSTQQKVFEQWLQPIWNWINITRALQQAMENGEVPKWSPWSWKCYDEANLKSDQGLLGRMASCPFRILTTSSFEDKPSYMDRGTGAATDLGMWRPKRGSKGLYYLGDSCQKSHAGDMHLTAMLLQHMPGHEDSLKAPVTMTFNWNDKDTHGDHDGGLFTPGCAEGYRPVGSVGEQDLPNSKAVPDNPPPPSRFNGVYAAPPFKEEVHLTKDYWMWTDRRSGGYYDGAVFVGPVYMTASGVLVYGPCHAARGHPSAYTVYRVKESLVRWCTGMPAGYVQGEREQTLSP</sequence>
<dbReference type="SUPFAM" id="SSF54928">
    <property type="entry name" value="RNA-binding domain, RBD"/>
    <property type="match status" value="2"/>
</dbReference>